<comment type="caution">
    <text evidence="2">The sequence shown here is derived from an EMBL/GenBank/DDBJ whole genome shotgun (WGS) entry which is preliminary data.</text>
</comment>
<dbReference type="GO" id="GO:0046872">
    <property type="term" value="F:metal ion binding"/>
    <property type="evidence" value="ECO:0007669"/>
    <property type="project" value="InterPro"/>
</dbReference>
<protein>
    <recommendedName>
        <fullName evidence="1">Mycothiol-dependent maleylpyruvate isomerase metal-binding domain-containing protein</fullName>
    </recommendedName>
</protein>
<dbReference type="Proteomes" id="UP000652013">
    <property type="component" value="Unassembled WGS sequence"/>
</dbReference>
<dbReference type="AlphaFoldDB" id="A0A8J3Y973"/>
<feature type="domain" description="Mycothiol-dependent maleylpyruvate isomerase metal-binding" evidence="1">
    <location>
        <begin position="16"/>
        <end position="148"/>
    </location>
</feature>
<dbReference type="SUPFAM" id="SSF109854">
    <property type="entry name" value="DinB/YfiT-like putative metalloenzymes"/>
    <property type="match status" value="1"/>
</dbReference>
<organism evidence="2 3">
    <name type="scientific">Spirilliplanes yamanashiensis</name>
    <dbReference type="NCBI Taxonomy" id="42233"/>
    <lineage>
        <taxon>Bacteria</taxon>
        <taxon>Bacillati</taxon>
        <taxon>Actinomycetota</taxon>
        <taxon>Actinomycetes</taxon>
        <taxon>Micromonosporales</taxon>
        <taxon>Micromonosporaceae</taxon>
        <taxon>Spirilliplanes</taxon>
    </lineage>
</organism>
<dbReference type="NCBIfam" id="TIGR03083">
    <property type="entry name" value="maleylpyruvate isomerase family mycothiol-dependent enzyme"/>
    <property type="match status" value="1"/>
</dbReference>
<reference evidence="2" key="1">
    <citation type="submission" date="2021-01" db="EMBL/GenBank/DDBJ databases">
        <title>Whole genome shotgun sequence of Spirilliplanes yamanashiensis NBRC 15828.</title>
        <authorList>
            <person name="Komaki H."/>
            <person name="Tamura T."/>
        </authorList>
    </citation>
    <scope>NUCLEOTIDE SEQUENCE</scope>
    <source>
        <strain evidence="2">NBRC 15828</strain>
    </source>
</reference>
<dbReference type="InterPro" id="IPR034660">
    <property type="entry name" value="DinB/YfiT-like"/>
</dbReference>
<dbReference type="RefSeq" id="WP_203939091.1">
    <property type="nucleotide sequence ID" value="NZ_BAAAGJ010000002.1"/>
</dbReference>
<sequence>MSYLEIRSAATGQFALLAERVGQLTDADLALPTRLPPWTVRELVAHVTRNIDALAGALAAPAPEAATVTLDDYYGLAAAAADGIRERAAGEAATGIRWQDEIGAVAARVTAALPGADRLVTARMGDLTLEDFLVTRCVEGTVHGFDLARALDAPPGDWLHPAATDVCLRLLARLGAAHGITADVRTAPVVVGYAGRAVTTTVAGYAEWATGRGPAPAPWLDGLPAVIR</sequence>
<evidence type="ECO:0000313" key="3">
    <source>
        <dbReference type="Proteomes" id="UP000652013"/>
    </source>
</evidence>
<keyword evidence="3" id="KW-1185">Reference proteome</keyword>
<accession>A0A8J3Y973</accession>
<dbReference type="InterPro" id="IPR017517">
    <property type="entry name" value="Maleyloyr_isom"/>
</dbReference>
<dbReference type="InterPro" id="IPR024344">
    <property type="entry name" value="MDMPI_metal-binding"/>
</dbReference>
<dbReference type="EMBL" id="BOOY01000025">
    <property type="protein sequence ID" value="GIJ03829.1"/>
    <property type="molecule type" value="Genomic_DNA"/>
</dbReference>
<evidence type="ECO:0000259" key="1">
    <source>
        <dbReference type="Pfam" id="PF11716"/>
    </source>
</evidence>
<dbReference type="Gene3D" id="1.20.120.450">
    <property type="entry name" value="dinb family like domain"/>
    <property type="match status" value="1"/>
</dbReference>
<proteinExistence type="predicted"/>
<dbReference type="Pfam" id="PF11716">
    <property type="entry name" value="MDMPI_N"/>
    <property type="match status" value="1"/>
</dbReference>
<name>A0A8J3Y973_9ACTN</name>
<evidence type="ECO:0000313" key="2">
    <source>
        <dbReference type="EMBL" id="GIJ03829.1"/>
    </source>
</evidence>
<gene>
    <name evidence="2" type="ORF">Sya03_31810</name>
</gene>